<dbReference type="STRING" id="765915.A0A1Y2HKT7"/>
<name>A0A1Y2HKT7_9FUNG</name>
<dbReference type="GO" id="GO:0034080">
    <property type="term" value="P:CENP-A containing chromatin assembly"/>
    <property type="evidence" value="ECO:0007669"/>
    <property type="project" value="TreeGrafter"/>
</dbReference>
<protein>
    <recommendedName>
        <fullName evidence="4">Tetratricopeptide SHNi-TPR domain-containing protein</fullName>
    </recommendedName>
</protein>
<feature type="compositionally biased region" description="Basic and acidic residues" evidence="3">
    <location>
        <begin position="501"/>
        <end position="525"/>
    </location>
</feature>
<evidence type="ECO:0000256" key="2">
    <source>
        <dbReference type="ARBA" id="ARBA00022803"/>
    </source>
</evidence>
<evidence type="ECO:0000256" key="1">
    <source>
        <dbReference type="ARBA" id="ARBA00022737"/>
    </source>
</evidence>
<gene>
    <name evidence="5" type="ORF">BCR44DRAFT_34389</name>
</gene>
<comment type="caution">
    <text evidence="5">The sequence shown here is derived from an EMBL/GenBank/DDBJ whole genome shotgun (WGS) entry which is preliminary data.</text>
</comment>
<sequence length="525" mass="55515">MSGSPTKKPTPASPSTAGAAAATAKPASPAKSPIKATSPMASSSSSSSSAAPAAASSTTATDTTAESAHSDYLSTLATLLDEANLAFGQRNYEHSAMLFSQVAEAYAREFGTVHPKCADVHFRYGRALLNHAIERSGILGDAGQVKNATGKREKDLLSLVDDSLIPAKDPARFHFSEDNIDGQEGAEDEDDEAQDGQGEEREQDQDQEQEEEEDEDQEEDGAPGQDQDEDIEEDDFEIAFEVLDVARVIYSEMLSGGMPLDATGLPDPTPAATPLSPTNKGKAKATSSSAPSMSAEDRATLAVKRRYAEVVATLADVSLESESFGQAVDDYSQALVLQSELYAPTDRRLAETHYKLALALEYTESPELDRALEHLHAARNVLVARRDELADLLDKEGGVEGEATLKTRAEMAEISNELLPELELKVEDVTHAIYLRDHPEEAAASSTADEAGAGKKALGDNVQVNDLSGLVKKKSAAAAPAPAPAAAPAPVTAGSPSKKRKLDEVEAEEKGKSGETSPKKAKLDA</sequence>
<proteinExistence type="predicted"/>
<dbReference type="EMBL" id="MCFL01000023">
    <property type="protein sequence ID" value="ORZ35169.1"/>
    <property type="molecule type" value="Genomic_DNA"/>
</dbReference>
<feature type="compositionally biased region" description="Acidic residues" evidence="3">
    <location>
        <begin position="201"/>
        <end position="229"/>
    </location>
</feature>
<dbReference type="Gene3D" id="1.25.40.10">
    <property type="entry name" value="Tetratricopeptide repeat domain"/>
    <property type="match status" value="1"/>
</dbReference>
<feature type="region of interest" description="Disordered" evidence="3">
    <location>
        <begin position="473"/>
        <end position="525"/>
    </location>
</feature>
<dbReference type="GO" id="GO:0005654">
    <property type="term" value="C:nucleoplasm"/>
    <property type="evidence" value="ECO:0007669"/>
    <property type="project" value="TreeGrafter"/>
</dbReference>
<evidence type="ECO:0000313" key="5">
    <source>
        <dbReference type="EMBL" id="ORZ35169.1"/>
    </source>
</evidence>
<accession>A0A1Y2HKT7</accession>
<dbReference type="PANTHER" id="PTHR15081">
    <property type="entry name" value="NUCLEAR AUTOANTIGENIC SPERM PROTEIN NASP -RELATED"/>
    <property type="match status" value="1"/>
</dbReference>
<dbReference type="InterPro" id="IPR051730">
    <property type="entry name" value="NASP-like"/>
</dbReference>
<evidence type="ECO:0000256" key="3">
    <source>
        <dbReference type="SAM" id="MobiDB-lite"/>
    </source>
</evidence>
<dbReference type="OrthoDB" id="5587616at2759"/>
<dbReference type="SUPFAM" id="SSF48452">
    <property type="entry name" value="TPR-like"/>
    <property type="match status" value="1"/>
</dbReference>
<feature type="region of interest" description="Disordered" evidence="3">
    <location>
        <begin position="170"/>
        <end position="229"/>
    </location>
</feature>
<reference evidence="5 6" key="1">
    <citation type="submission" date="2016-07" db="EMBL/GenBank/DDBJ databases">
        <title>Pervasive Adenine N6-methylation of Active Genes in Fungi.</title>
        <authorList>
            <consortium name="DOE Joint Genome Institute"/>
            <person name="Mondo S.J."/>
            <person name="Dannebaum R.O."/>
            <person name="Kuo R.C."/>
            <person name="Labutti K."/>
            <person name="Haridas S."/>
            <person name="Kuo A."/>
            <person name="Salamov A."/>
            <person name="Ahrendt S.R."/>
            <person name="Lipzen A."/>
            <person name="Sullivan W."/>
            <person name="Andreopoulos W.B."/>
            <person name="Clum A."/>
            <person name="Lindquist E."/>
            <person name="Daum C."/>
            <person name="Ramamoorthy G.K."/>
            <person name="Gryganskyi A."/>
            <person name="Culley D."/>
            <person name="Magnuson J.K."/>
            <person name="James T.Y."/>
            <person name="O'Malley M.A."/>
            <person name="Stajich J.E."/>
            <person name="Spatafora J.W."/>
            <person name="Visel A."/>
            <person name="Grigoriev I.V."/>
        </authorList>
    </citation>
    <scope>NUCLEOTIDE SEQUENCE [LARGE SCALE GENOMIC DNA]</scope>
    <source>
        <strain evidence="5 6">PL171</strain>
    </source>
</reference>
<evidence type="ECO:0000259" key="4">
    <source>
        <dbReference type="Pfam" id="PF10516"/>
    </source>
</evidence>
<feature type="domain" description="Tetratricopeptide SHNi-TPR" evidence="4">
    <location>
        <begin position="308"/>
        <end position="345"/>
    </location>
</feature>
<dbReference type="Pfam" id="PF10516">
    <property type="entry name" value="SHNi-TPR"/>
    <property type="match status" value="1"/>
</dbReference>
<dbReference type="InterPro" id="IPR011990">
    <property type="entry name" value="TPR-like_helical_dom_sf"/>
</dbReference>
<feature type="region of interest" description="Disordered" evidence="3">
    <location>
        <begin position="1"/>
        <end position="67"/>
    </location>
</feature>
<dbReference type="GO" id="GO:0042393">
    <property type="term" value="F:histone binding"/>
    <property type="evidence" value="ECO:0007669"/>
    <property type="project" value="TreeGrafter"/>
</dbReference>
<feature type="compositionally biased region" description="Acidic residues" evidence="3">
    <location>
        <begin position="178"/>
        <end position="194"/>
    </location>
</feature>
<organism evidence="5 6">
    <name type="scientific">Catenaria anguillulae PL171</name>
    <dbReference type="NCBI Taxonomy" id="765915"/>
    <lineage>
        <taxon>Eukaryota</taxon>
        <taxon>Fungi</taxon>
        <taxon>Fungi incertae sedis</taxon>
        <taxon>Blastocladiomycota</taxon>
        <taxon>Blastocladiomycetes</taxon>
        <taxon>Blastocladiales</taxon>
        <taxon>Catenariaceae</taxon>
        <taxon>Catenaria</taxon>
    </lineage>
</organism>
<dbReference type="PANTHER" id="PTHR15081:SF1">
    <property type="entry name" value="NUCLEAR AUTOANTIGENIC SPERM PROTEIN"/>
    <property type="match status" value="1"/>
</dbReference>
<keyword evidence="6" id="KW-1185">Reference proteome</keyword>
<evidence type="ECO:0000313" key="6">
    <source>
        <dbReference type="Proteomes" id="UP000193411"/>
    </source>
</evidence>
<feature type="region of interest" description="Disordered" evidence="3">
    <location>
        <begin position="261"/>
        <end position="293"/>
    </location>
</feature>
<keyword evidence="1" id="KW-0677">Repeat</keyword>
<dbReference type="Proteomes" id="UP000193411">
    <property type="component" value="Unassembled WGS sequence"/>
</dbReference>
<dbReference type="InterPro" id="IPR019544">
    <property type="entry name" value="Tetratricopeptide_SHNi-TPR_dom"/>
</dbReference>
<keyword evidence="2" id="KW-0802">TPR repeat</keyword>
<dbReference type="AlphaFoldDB" id="A0A1Y2HKT7"/>
<dbReference type="GO" id="GO:0006335">
    <property type="term" value="P:DNA replication-dependent chromatin assembly"/>
    <property type="evidence" value="ECO:0007669"/>
    <property type="project" value="TreeGrafter"/>
</dbReference>
<feature type="compositionally biased region" description="Polar residues" evidence="3">
    <location>
        <begin position="275"/>
        <end position="292"/>
    </location>
</feature>